<dbReference type="AlphaFoldDB" id="R7Z3T6"/>
<evidence type="ECO:0000256" key="4">
    <source>
        <dbReference type="ARBA" id="ARBA00022692"/>
    </source>
</evidence>
<sequence length="514" mass="56035">MLQGQRLYLNSLVSGGLGFITFGWDAGVLGGVLLTPSFQSAMGKYPSVTTITMIASVFLLASWLGCIIVSIAGMMMGRRMWIIAGSITQILGSIVSVSSFGYGQLIAGRVLVGIGNGFLTSMIPVYVAEMAVRKEDRGRGVNAMIACASAGTALAYWTDFGMVFRTGQVVWRFPVAFQIFWALLTIGTIYFNPDTPRYYYAKSLHTEADALLCRLYATEISDPVVDEARKDILASLELERASTASLRIKDFFWDTSDVQAARRIRTGVILVGLAYLIGTNMIFYYMTVIFQSYIGLAPLTASGLSGAACTILAIANFVGVAFMEKLGRRTWLMAGAVGLSIFMAAFIGCLANPGTKTGAAAAAMLFLWIVCFAPTWGPVTYVYASEIMPLRYRHLGFALSISSQWIMAFITVFAGPIAIADPKVGWKTWFWFLVFSIAAVPYVYFCCPETRGRSLEEIDLIFMSESARGSAAARQLEHGDVVSFGDLETPPSMEKTNKRIVVEEGVSDQPQLRA</sequence>
<evidence type="ECO:0000256" key="7">
    <source>
        <dbReference type="SAM" id="Phobius"/>
    </source>
</evidence>
<evidence type="ECO:0000256" key="5">
    <source>
        <dbReference type="ARBA" id="ARBA00022989"/>
    </source>
</evidence>
<feature type="transmembrane region" description="Helical" evidence="7">
    <location>
        <begin position="395"/>
        <end position="417"/>
    </location>
</feature>
<accession>R7Z3T6</accession>
<dbReference type="InterPro" id="IPR005829">
    <property type="entry name" value="Sugar_transporter_CS"/>
</dbReference>
<feature type="transmembrane region" description="Helical" evidence="7">
    <location>
        <begin position="293"/>
        <end position="319"/>
    </location>
</feature>
<feature type="transmembrane region" description="Helical" evidence="7">
    <location>
        <begin position="53"/>
        <end position="73"/>
    </location>
</feature>
<feature type="transmembrane region" description="Helical" evidence="7">
    <location>
        <begin position="429"/>
        <end position="447"/>
    </location>
</feature>
<dbReference type="InterPro" id="IPR005828">
    <property type="entry name" value="MFS_sugar_transport-like"/>
</dbReference>
<feature type="transmembrane region" description="Helical" evidence="7">
    <location>
        <begin position="359"/>
        <end position="383"/>
    </location>
</feature>
<dbReference type="eggNOG" id="KOG0254">
    <property type="taxonomic scope" value="Eukaryota"/>
</dbReference>
<keyword evidence="5 7" id="KW-1133">Transmembrane helix</keyword>
<dbReference type="InterPro" id="IPR036259">
    <property type="entry name" value="MFS_trans_sf"/>
</dbReference>
<feature type="transmembrane region" description="Helical" evidence="7">
    <location>
        <begin position="331"/>
        <end position="353"/>
    </location>
</feature>
<dbReference type="InterPro" id="IPR020846">
    <property type="entry name" value="MFS_dom"/>
</dbReference>
<keyword evidence="6 7" id="KW-0472">Membrane</keyword>
<proteinExistence type="inferred from homology"/>
<dbReference type="RefSeq" id="XP_007783991.1">
    <property type="nucleotide sequence ID" value="XM_007785801.1"/>
</dbReference>
<organism evidence="9 10">
    <name type="scientific">Coniosporium apollinis (strain CBS 100218)</name>
    <name type="common">Rock-inhabiting black yeast</name>
    <dbReference type="NCBI Taxonomy" id="1168221"/>
    <lineage>
        <taxon>Eukaryota</taxon>
        <taxon>Fungi</taxon>
        <taxon>Dikarya</taxon>
        <taxon>Ascomycota</taxon>
        <taxon>Pezizomycotina</taxon>
        <taxon>Dothideomycetes</taxon>
        <taxon>Dothideomycetes incertae sedis</taxon>
        <taxon>Coniosporium</taxon>
    </lineage>
</organism>
<feature type="transmembrane region" description="Helical" evidence="7">
    <location>
        <begin position="80"/>
        <end position="100"/>
    </location>
</feature>
<feature type="transmembrane region" description="Helical" evidence="7">
    <location>
        <begin position="106"/>
        <end position="128"/>
    </location>
</feature>
<evidence type="ECO:0000313" key="9">
    <source>
        <dbReference type="EMBL" id="EON68674.1"/>
    </source>
</evidence>
<dbReference type="GO" id="GO:0005351">
    <property type="term" value="F:carbohydrate:proton symporter activity"/>
    <property type="evidence" value="ECO:0007669"/>
    <property type="project" value="TreeGrafter"/>
</dbReference>
<dbReference type="GO" id="GO:0016020">
    <property type="term" value="C:membrane"/>
    <property type="evidence" value="ECO:0007669"/>
    <property type="project" value="UniProtKB-SubCell"/>
</dbReference>
<feature type="transmembrane region" description="Helical" evidence="7">
    <location>
        <begin position="268"/>
        <end position="287"/>
    </location>
</feature>
<dbReference type="HOGENOM" id="CLU_001265_30_3_1"/>
<keyword evidence="3" id="KW-0813">Transport</keyword>
<dbReference type="Pfam" id="PF00083">
    <property type="entry name" value="Sugar_tr"/>
    <property type="match status" value="1"/>
</dbReference>
<comment type="similarity">
    <text evidence="2">Belongs to the major facilitator superfamily. Sugar transporter (TC 2.A.1.1) family.</text>
</comment>
<dbReference type="PROSITE" id="PS50850">
    <property type="entry name" value="MFS"/>
    <property type="match status" value="1"/>
</dbReference>
<reference evidence="10" key="1">
    <citation type="submission" date="2012-06" db="EMBL/GenBank/DDBJ databases">
        <title>The genome sequence of Coniosporium apollinis CBS 100218.</title>
        <authorList>
            <consortium name="The Broad Institute Genome Sequencing Platform"/>
            <person name="Cuomo C."/>
            <person name="Gorbushina A."/>
            <person name="Noack S."/>
            <person name="Walker B."/>
            <person name="Young S.K."/>
            <person name="Zeng Q."/>
            <person name="Gargeya S."/>
            <person name="Fitzgerald M."/>
            <person name="Haas B."/>
            <person name="Abouelleil A."/>
            <person name="Alvarado L."/>
            <person name="Arachchi H.M."/>
            <person name="Berlin A.M."/>
            <person name="Chapman S.B."/>
            <person name="Goldberg J."/>
            <person name="Griggs A."/>
            <person name="Gujja S."/>
            <person name="Hansen M."/>
            <person name="Howarth C."/>
            <person name="Imamovic A."/>
            <person name="Larimer J."/>
            <person name="McCowan C."/>
            <person name="Montmayeur A."/>
            <person name="Murphy C."/>
            <person name="Neiman D."/>
            <person name="Pearson M."/>
            <person name="Priest M."/>
            <person name="Roberts A."/>
            <person name="Saif S."/>
            <person name="Shea T."/>
            <person name="Sisk P."/>
            <person name="Sykes S."/>
            <person name="Wortman J."/>
            <person name="Nusbaum C."/>
            <person name="Birren B."/>
        </authorList>
    </citation>
    <scope>NUCLEOTIDE SEQUENCE [LARGE SCALE GENOMIC DNA]</scope>
    <source>
        <strain evidence="10">CBS 100218</strain>
    </source>
</reference>
<feature type="transmembrane region" description="Helical" evidence="7">
    <location>
        <begin position="169"/>
        <end position="191"/>
    </location>
</feature>
<feature type="transmembrane region" description="Helical" evidence="7">
    <location>
        <begin position="140"/>
        <end position="157"/>
    </location>
</feature>
<name>R7Z3T6_CONA1</name>
<comment type="subcellular location">
    <subcellularLocation>
        <location evidence="1">Membrane</location>
        <topology evidence="1">Multi-pass membrane protein</topology>
    </subcellularLocation>
</comment>
<dbReference type="PRINTS" id="PR00171">
    <property type="entry name" value="SUGRTRNSPORT"/>
</dbReference>
<gene>
    <name evidence="9" type="ORF">W97_07932</name>
</gene>
<dbReference type="STRING" id="1168221.R7Z3T6"/>
<evidence type="ECO:0000256" key="1">
    <source>
        <dbReference type="ARBA" id="ARBA00004141"/>
    </source>
</evidence>
<dbReference type="OrthoDB" id="6133115at2759"/>
<dbReference type="InterPro" id="IPR003663">
    <property type="entry name" value="Sugar/inositol_transpt"/>
</dbReference>
<evidence type="ECO:0000256" key="6">
    <source>
        <dbReference type="ARBA" id="ARBA00023136"/>
    </source>
</evidence>
<evidence type="ECO:0000256" key="3">
    <source>
        <dbReference type="ARBA" id="ARBA00022448"/>
    </source>
</evidence>
<dbReference type="InterPro" id="IPR050360">
    <property type="entry name" value="MFS_Sugar_Transporters"/>
</dbReference>
<dbReference type="SUPFAM" id="SSF103473">
    <property type="entry name" value="MFS general substrate transporter"/>
    <property type="match status" value="1"/>
</dbReference>
<dbReference type="OMA" id="MIFYYMT"/>
<feature type="transmembrane region" description="Helical" evidence="7">
    <location>
        <begin position="12"/>
        <end position="33"/>
    </location>
</feature>
<protein>
    <recommendedName>
        <fullName evidence="8">Major facilitator superfamily (MFS) profile domain-containing protein</fullName>
    </recommendedName>
</protein>
<feature type="domain" description="Major facilitator superfamily (MFS) profile" evidence="8">
    <location>
        <begin position="11"/>
        <end position="451"/>
    </location>
</feature>
<dbReference type="EMBL" id="JH767600">
    <property type="protein sequence ID" value="EON68674.1"/>
    <property type="molecule type" value="Genomic_DNA"/>
</dbReference>
<dbReference type="Gene3D" id="1.20.1250.20">
    <property type="entry name" value="MFS general substrate transporter like domains"/>
    <property type="match status" value="1"/>
</dbReference>
<evidence type="ECO:0000256" key="2">
    <source>
        <dbReference type="ARBA" id="ARBA00010992"/>
    </source>
</evidence>
<dbReference type="PANTHER" id="PTHR48022">
    <property type="entry name" value="PLASTIDIC GLUCOSE TRANSPORTER 4"/>
    <property type="match status" value="1"/>
</dbReference>
<dbReference type="PANTHER" id="PTHR48022:SF28">
    <property type="entry name" value="MAJOR FACILITATOR SUPERFAMILY (MFS) PROFILE DOMAIN-CONTAINING PROTEIN-RELATED"/>
    <property type="match status" value="1"/>
</dbReference>
<keyword evidence="4 7" id="KW-0812">Transmembrane</keyword>
<evidence type="ECO:0000259" key="8">
    <source>
        <dbReference type="PROSITE" id="PS50850"/>
    </source>
</evidence>
<dbReference type="GeneID" id="19905243"/>
<keyword evidence="10" id="KW-1185">Reference proteome</keyword>
<evidence type="ECO:0000313" key="10">
    <source>
        <dbReference type="Proteomes" id="UP000016924"/>
    </source>
</evidence>
<dbReference type="PROSITE" id="PS00216">
    <property type="entry name" value="SUGAR_TRANSPORT_1"/>
    <property type="match status" value="1"/>
</dbReference>
<dbReference type="Proteomes" id="UP000016924">
    <property type="component" value="Unassembled WGS sequence"/>
</dbReference>